<evidence type="ECO:0000259" key="1">
    <source>
        <dbReference type="Pfam" id="PF00717"/>
    </source>
</evidence>
<protein>
    <submittedName>
        <fullName evidence="2">LexA repressor</fullName>
    </submittedName>
</protein>
<dbReference type="InterPro" id="IPR039418">
    <property type="entry name" value="LexA-like"/>
</dbReference>
<dbReference type="CDD" id="cd06529">
    <property type="entry name" value="S24_LexA-like"/>
    <property type="match status" value="1"/>
</dbReference>
<sequence length="308" mass="35160">MFDKIKFSQILNKINSTYDSMTEFSEKSKVNRTYLSQYINQKLDSPPSPKVLLKIANNSNKMTNYEELMLTCGYLEKNMEIDEVLKNIFNQYLPILKELKLDDELINTMYNMTFEAQKYGEKFDKLASKLPIETQNKVYTISSEILSKTKEVMSSTISDISLRVKYNLNSNLTNKLFNIPVLGKIAAGQPLLAEEYLEGYLPVDPNIYGMTTPDDYFYLKVAGESMNLKVHNGDYALIHKQDYADDGDIIVAIVNGDDEATLKKYKIINESTIALEPMSTLPMEPIYVNLKETNFKIIGKAIGQFGKF</sequence>
<dbReference type="SUPFAM" id="SSF51306">
    <property type="entry name" value="LexA/Signal peptidase"/>
    <property type="match status" value="1"/>
</dbReference>
<dbReference type="InterPro" id="IPR015927">
    <property type="entry name" value="Peptidase_S24_S26A/B/C"/>
</dbReference>
<feature type="domain" description="Peptidase S24/S26A/S26B/S26C" evidence="1">
    <location>
        <begin position="180"/>
        <end position="302"/>
    </location>
</feature>
<dbReference type="InterPro" id="IPR036286">
    <property type="entry name" value="LexA/Signal_pep-like_sf"/>
</dbReference>
<dbReference type="PANTHER" id="PTHR33516">
    <property type="entry name" value="LEXA REPRESSOR"/>
    <property type="match status" value="1"/>
</dbReference>
<evidence type="ECO:0000313" key="2">
    <source>
        <dbReference type="EMBL" id="DAE21081.1"/>
    </source>
</evidence>
<accession>A0A8S5QQK3</accession>
<dbReference type="EMBL" id="BK015707">
    <property type="protein sequence ID" value="DAE21081.1"/>
    <property type="molecule type" value="Genomic_DNA"/>
</dbReference>
<dbReference type="Pfam" id="PF00717">
    <property type="entry name" value="Peptidase_S24"/>
    <property type="match status" value="1"/>
</dbReference>
<dbReference type="Gene3D" id="2.10.109.10">
    <property type="entry name" value="Umud Fragment, subunit A"/>
    <property type="match status" value="1"/>
</dbReference>
<reference evidence="2" key="1">
    <citation type="journal article" date="2021" name="Proc. Natl. Acad. Sci. U.S.A.">
        <title>A Catalog of Tens of Thousands of Viruses from Human Metagenomes Reveals Hidden Associations with Chronic Diseases.</title>
        <authorList>
            <person name="Tisza M.J."/>
            <person name="Buck C.B."/>
        </authorList>
    </citation>
    <scope>NUCLEOTIDE SEQUENCE</scope>
    <source>
        <strain evidence="2">CtRCE13</strain>
    </source>
</reference>
<proteinExistence type="predicted"/>
<name>A0A8S5QQK3_9CAUD</name>
<dbReference type="InterPro" id="IPR050077">
    <property type="entry name" value="LexA_repressor"/>
</dbReference>
<organism evidence="2">
    <name type="scientific">Siphoviridae sp. ctRCE13</name>
    <dbReference type="NCBI Taxonomy" id="2826332"/>
    <lineage>
        <taxon>Viruses</taxon>
        <taxon>Duplodnaviria</taxon>
        <taxon>Heunggongvirae</taxon>
        <taxon>Uroviricota</taxon>
        <taxon>Caudoviricetes</taxon>
    </lineage>
</organism>
<dbReference type="PANTHER" id="PTHR33516:SF2">
    <property type="entry name" value="LEXA REPRESSOR-RELATED"/>
    <property type="match status" value="1"/>
</dbReference>